<dbReference type="VEuPathDB" id="TriTrypDB:BSAL_33770"/>
<evidence type="ECO:0000256" key="1">
    <source>
        <dbReference type="SAM" id="MobiDB-lite"/>
    </source>
</evidence>
<dbReference type="EMBL" id="CYKH01001963">
    <property type="protein sequence ID" value="CUG91728.1"/>
    <property type="molecule type" value="Genomic_DNA"/>
</dbReference>
<gene>
    <name evidence="2" type="ORF">BSAL_33770</name>
</gene>
<proteinExistence type="predicted"/>
<dbReference type="OMA" id="ALERNFW"/>
<sequence length="467" mass="51115">MAIVRLRHVSDQAMTSCTDPHTSTLTLYTFLKSSASTADRAIAMREFHRHASRYEERGGGALLHRNNATMVMLCEEAVHDVLLRSQVVSSTRNGGSAAKSMMQERNPTLALERNFWRHFLTHPAARASSLEHHRHTSLSASPKSVEEGTTTRRAAVHHSNDSASTYHQSSAADTAELSHETVRVKTTRPAHHYDDDDDAYEAMLQRGDKATAVVDSNDDDTDDATTTSFPQTRSPPPQLMATQRPTSVPAVSHQRSPSSQQQQQPSALRVDPLPANLSGSPQHVAADTHAQPTAATVYGSPPLVQRSSQLSLKELPQEISSTLRDVLDRFRSEATSFHPKDAEQESQSSRIHNRIAALRTRLQAQMQASSSSAPRSAFLQQLSDRVHNAEAAHLVHEHEQDTLDLTANALRVENAALTKTLRVLLAIMTAAEVQLSDAAPGQLPRHDVILLSALQDVLDEATNTSVA</sequence>
<evidence type="ECO:0000313" key="3">
    <source>
        <dbReference type="Proteomes" id="UP000051952"/>
    </source>
</evidence>
<name>A0A0S4JNK6_BODSA</name>
<accession>A0A0S4JNK6</accession>
<organism evidence="2 3">
    <name type="scientific">Bodo saltans</name>
    <name type="common">Flagellated protozoan</name>
    <dbReference type="NCBI Taxonomy" id="75058"/>
    <lineage>
        <taxon>Eukaryota</taxon>
        <taxon>Discoba</taxon>
        <taxon>Euglenozoa</taxon>
        <taxon>Kinetoplastea</taxon>
        <taxon>Metakinetoplastina</taxon>
        <taxon>Eubodonida</taxon>
        <taxon>Bodonidae</taxon>
        <taxon>Bodo</taxon>
    </lineage>
</organism>
<feature type="region of interest" description="Disordered" evidence="1">
    <location>
        <begin position="211"/>
        <end position="288"/>
    </location>
</feature>
<reference evidence="3" key="1">
    <citation type="submission" date="2015-09" db="EMBL/GenBank/DDBJ databases">
        <authorList>
            <consortium name="Pathogen Informatics"/>
        </authorList>
    </citation>
    <scope>NUCLEOTIDE SEQUENCE [LARGE SCALE GENOMIC DNA]</scope>
    <source>
        <strain evidence="3">Lake Konstanz</strain>
    </source>
</reference>
<dbReference type="OrthoDB" id="246054at2759"/>
<protein>
    <submittedName>
        <fullName evidence="2">Uncharacterized protein</fullName>
    </submittedName>
</protein>
<feature type="compositionally biased region" description="Low complexity" evidence="1">
    <location>
        <begin position="252"/>
        <end position="266"/>
    </location>
</feature>
<dbReference type="AlphaFoldDB" id="A0A0S4JNK6"/>
<feature type="region of interest" description="Disordered" evidence="1">
    <location>
        <begin position="127"/>
        <end position="195"/>
    </location>
</feature>
<dbReference type="Proteomes" id="UP000051952">
    <property type="component" value="Unassembled WGS sequence"/>
</dbReference>
<keyword evidence="3" id="KW-1185">Reference proteome</keyword>
<feature type="compositionally biased region" description="Polar residues" evidence="1">
    <location>
        <begin position="161"/>
        <end position="172"/>
    </location>
</feature>
<evidence type="ECO:0000313" key="2">
    <source>
        <dbReference type="EMBL" id="CUG91728.1"/>
    </source>
</evidence>